<feature type="transmembrane region" description="Helical" evidence="1">
    <location>
        <begin position="53"/>
        <end position="81"/>
    </location>
</feature>
<protein>
    <submittedName>
        <fullName evidence="2">DMT family transporter</fullName>
    </submittedName>
</protein>
<feature type="transmembrane region" description="Helical" evidence="1">
    <location>
        <begin position="164"/>
        <end position="188"/>
    </location>
</feature>
<keyword evidence="1" id="KW-0812">Transmembrane</keyword>
<keyword evidence="1" id="KW-1133">Transmembrane helix</keyword>
<feature type="transmembrane region" description="Helical" evidence="1">
    <location>
        <begin position="223"/>
        <end position="244"/>
    </location>
</feature>
<organism evidence="2 3">
    <name type="scientific">Actinomycetospora atypica</name>
    <dbReference type="NCBI Taxonomy" id="1290095"/>
    <lineage>
        <taxon>Bacteria</taxon>
        <taxon>Bacillati</taxon>
        <taxon>Actinomycetota</taxon>
        <taxon>Actinomycetes</taxon>
        <taxon>Pseudonocardiales</taxon>
        <taxon>Pseudonocardiaceae</taxon>
        <taxon>Actinomycetospora</taxon>
    </lineage>
</organism>
<keyword evidence="3" id="KW-1185">Reference proteome</keyword>
<evidence type="ECO:0000313" key="2">
    <source>
        <dbReference type="EMBL" id="MFC5063057.1"/>
    </source>
</evidence>
<dbReference type="NCBIfam" id="NF038012">
    <property type="entry name" value="DMT_1"/>
    <property type="match status" value="1"/>
</dbReference>
<dbReference type="InterPro" id="IPR037185">
    <property type="entry name" value="EmrE-like"/>
</dbReference>
<comment type="caution">
    <text evidence="2">The sequence shown here is derived from an EMBL/GenBank/DDBJ whole genome shotgun (WGS) entry which is preliminary data.</text>
</comment>
<dbReference type="EMBL" id="JBHSIV010000011">
    <property type="protein sequence ID" value="MFC5063057.1"/>
    <property type="molecule type" value="Genomic_DNA"/>
</dbReference>
<evidence type="ECO:0000313" key="3">
    <source>
        <dbReference type="Proteomes" id="UP001595947"/>
    </source>
</evidence>
<proteinExistence type="predicted"/>
<reference evidence="3" key="1">
    <citation type="journal article" date="2019" name="Int. J. Syst. Evol. Microbiol.">
        <title>The Global Catalogue of Microorganisms (GCM) 10K type strain sequencing project: providing services to taxonomists for standard genome sequencing and annotation.</title>
        <authorList>
            <consortium name="The Broad Institute Genomics Platform"/>
            <consortium name="The Broad Institute Genome Sequencing Center for Infectious Disease"/>
            <person name="Wu L."/>
            <person name="Ma J."/>
        </authorList>
    </citation>
    <scope>NUCLEOTIDE SEQUENCE [LARGE SCALE GENOMIC DNA]</scope>
    <source>
        <strain evidence="3">CGMCC 4.7093</strain>
    </source>
</reference>
<feature type="transmembrane region" description="Helical" evidence="1">
    <location>
        <begin position="194"/>
        <end position="214"/>
    </location>
</feature>
<dbReference type="PANTHER" id="PTHR40761:SF1">
    <property type="entry name" value="CONSERVED INTEGRAL MEMBRANE ALANINE VALINE AND LEUCINE RICH PROTEIN-RELATED"/>
    <property type="match status" value="1"/>
</dbReference>
<name>A0ABV9YN29_9PSEU</name>
<dbReference type="SUPFAM" id="SSF103481">
    <property type="entry name" value="Multidrug resistance efflux transporter EmrE"/>
    <property type="match status" value="1"/>
</dbReference>
<feature type="transmembrane region" description="Helical" evidence="1">
    <location>
        <begin position="133"/>
        <end position="152"/>
    </location>
</feature>
<dbReference type="Gene3D" id="1.10.3730.20">
    <property type="match status" value="1"/>
</dbReference>
<sequence length="288" mass="29406">MLLAGIAVAVLAATSNAVGSVLQRAASRHHAPGAGRRRSLVALLRRPAWSAGIAAHVVGFALQAVALTMAVISVVQPVLIVELPITLVLSALLLRTPMGRRAWIAIAAMAGGLALALFCLVPGGGDPAATSGLAWTLGTAVVLVMLAVLTVLGRAARGRRRGLCFGLATGVTYGYNAALLAGLAPAYAEGLPGVLTAWQTYGVLIGGTVSFVFLQQALQAGDLLWAQPAITLANPLLAVVWGFWVFGERVNLDGWVVGGLVGVAAIVAGTVVLTRVEHASEAAPRGRP</sequence>
<feature type="transmembrane region" description="Helical" evidence="1">
    <location>
        <begin position="256"/>
        <end position="276"/>
    </location>
</feature>
<gene>
    <name evidence="2" type="ORF">ACFPBZ_12635</name>
</gene>
<dbReference type="PANTHER" id="PTHR40761">
    <property type="entry name" value="CONSERVED INTEGRAL MEMBRANE ALANINE VALINE AND LEUCINE RICH PROTEIN-RELATED"/>
    <property type="match status" value="1"/>
</dbReference>
<dbReference type="Proteomes" id="UP001595947">
    <property type="component" value="Unassembled WGS sequence"/>
</dbReference>
<evidence type="ECO:0000256" key="1">
    <source>
        <dbReference type="SAM" id="Phobius"/>
    </source>
</evidence>
<feature type="transmembrane region" description="Helical" evidence="1">
    <location>
        <begin position="102"/>
        <end position="121"/>
    </location>
</feature>
<keyword evidence="1" id="KW-0472">Membrane</keyword>
<dbReference type="RefSeq" id="WP_378036402.1">
    <property type="nucleotide sequence ID" value="NZ_JBHSIV010000011.1"/>
</dbReference>
<accession>A0ABV9YN29</accession>